<proteinExistence type="predicted"/>
<keyword evidence="3" id="KW-1185">Reference proteome</keyword>
<gene>
    <name evidence="2" type="ORF">DFP72DRAFT_892977</name>
</gene>
<evidence type="ECO:0000313" key="3">
    <source>
        <dbReference type="Proteomes" id="UP000521943"/>
    </source>
</evidence>
<dbReference type="Proteomes" id="UP000521943">
    <property type="component" value="Unassembled WGS sequence"/>
</dbReference>
<reference evidence="2 3" key="1">
    <citation type="submission" date="2020-07" db="EMBL/GenBank/DDBJ databases">
        <title>Comparative genomics of pyrophilous fungi reveals a link between fire events and developmental genes.</title>
        <authorList>
            <consortium name="DOE Joint Genome Institute"/>
            <person name="Steindorff A.S."/>
            <person name="Carver A."/>
            <person name="Calhoun S."/>
            <person name="Stillman K."/>
            <person name="Liu H."/>
            <person name="Lipzen A."/>
            <person name="Pangilinan J."/>
            <person name="Labutti K."/>
            <person name="Bruns T.D."/>
            <person name="Grigoriev I.V."/>
        </authorList>
    </citation>
    <scope>NUCLEOTIDE SEQUENCE [LARGE SCALE GENOMIC DNA]</scope>
    <source>
        <strain evidence="2 3">CBS 144469</strain>
    </source>
</reference>
<accession>A0A8H6I1H0</accession>
<sequence length="70" mass="7640">MSGFMSAFRFRLTLVALVLRTCVLGHMRESRSDWVPSRILALAGAHPSIQGWAFRVAGINAVSPDCASSY</sequence>
<organism evidence="2 3">
    <name type="scientific">Ephemerocybe angulata</name>
    <dbReference type="NCBI Taxonomy" id="980116"/>
    <lineage>
        <taxon>Eukaryota</taxon>
        <taxon>Fungi</taxon>
        <taxon>Dikarya</taxon>
        <taxon>Basidiomycota</taxon>
        <taxon>Agaricomycotina</taxon>
        <taxon>Agaricomycetes</taxon>
        <taxon>Agaricomycetidae</taxon>
        <taxon>Agaricales</taxon>
        <taxon>Agaricineae</taxon>
        <taxon>Psathyrellaceae</taxon>
        <taxon>Ephemerocybe</taxon>
    </lineage>
</organism>
<evidence type="ECO:0008006" key="4">
    <source>
        <dbReference type="Google" id="ProtNLM"/>
    </source>
</evidence>
<keyword evidence="1" id="KW-0732">Signal</keyword>
<protein>
    <recommendedName>
        <fullName evidence="4">Secreted protein</fullName>
    </recommendedName>
</protein>
<feature type="chain" id="PRO_5034535381" description="Secreted protein" evidence="1">
    <location>
        <begin position="26"/>
        <end position="70"/>
    </location>
</feature>
<comment type="caution">
    <text evidence="2">The sequence shown here is derived from an EMBL/GenBank/DDBJ whole genome shotgun (WGS) entry which is preliminary data.</text>
</comment>
<feature type="signal peptide" evidence="1">
    <location>
        <begin position="1"/>
        <end position="25"/>
    </location>
</feature>
<evidence type="ECO:0000256" key="1">
    <source>
        <dbReference type="SAM" id="SignalP"/>
    </source>
</evidence>
<evidence type="ECO:0000313" key="2">
    <source>
        <dbReference type="EMBL" id="KAF6757030.1"/>
    </source>
</evidence>
<name>A0A8H6I1H0_9AGAR</name>
<dbReference type="EMBL" id="JACGCI010000024">
    <property type="protein sequence ID" value="KAF6757030.1"/>
    <property type="molecule type" value="Genomic_DNA"/>
</dbReference>
<dbReference type="AlphaFoldDB" id="A0A8H6I1H0"/>